<keyword evidence="7" id="KW-1185">Reference proteome</keyword>
<dbReference type="InterPro" id="IPR019775">
    <property type="entry name" value="WD40_repeat_CS"/>
</dbReference>
<dbReference type="SMART" id="SM01167">
    <property type="entry name" value="DUF1900"/>
    <property type="match status" value="1"/>
</dbReference>
<dbReference type="Gene3D" id="2.130.10.10">
    <property type="entry name" value="YVTN repeat-like/Quinoprotein amine dehydrogenase"/>
    <property type="match status" value="1"/>
</dbReference>
<feature type="repeat" description="WD" evidence="3">
    <location>
        <begin position="67"/>
        <end position="102"/>
    </location>
</feature>
<dbReference type="PROSITE" id="PS50082">
    <property type="entry name" value="WD_REPEATS_2"/>
    <property type="match status" value="2"/>
</dbReference>
<dbReference type="InterPro" id="IPR036322">
    <property type="entry name" value="WD40_repeat_dom_sf"/>
</dbReference>
<evidence type="ECO:0000313" key="8">
    <source>
        <dbReference type="WBParaSite" id="SMUV_0000082801-mRNA-1"/>
    </source>
</evidence>
<sequence>MKHSRFRHVFSKSVRRSEWYDTGPGHGLAAAVNPKMIALAVDVPAGGIVQVAKLCSMGKGHMEMGKIKDHEGAVCDLKWNPFNDNVLATGSNDTTVRIWHIDDMLRIRCLRVFRKHTRRVHTLEWHCTVDNVILSASLDGQVILWNIETDDVVFTIENSKRDHLFIFSRNCSEFAATTRSRELIVFDSRTGKRRRSAELAHDGSMLPRVAYIGTDVNSEHIITTGNSRNTRRQIAMYNSRELGVPIAVVDVDSAAGLLLPVVDNDLNLLFIAGKGDASIRFYEVTDNPPYLSYLNDSSGHKPYTAVCAMPKRGLNVKECEIMKLFLVDAEHLVMKPLSFIVPRRDGCFQSDLFPPTRSPTPSLTFREWFAGLDSEPILLELRDCILNCTNKPVTFSKLDDRRSPKLITADANNDRKFRFLSQPTRPDYREVSHREDREHILKLEEIRAKLAADRSFGKLCKDESGDDIGSDFSADENIKPPSIHINEEAKLSRHKNESLTDGDSAPSDIYEFASAKNGTPEKRSLNSLKKMNEKLENHSPVPSVESGIAFQAPSYNNKTLLHSKSSATTNSYENGSKTNGGSVGALSTYSEEAFMSMIKEMDKELRKCRERCGQLEHVVQLQQQDIESLRFEISWKDKRIEYLQTQLSELDMAHSISSRSN</sequence>
<protein>
    <recommendedName>
        <fullName evidence="4">Coronin</fullName>
    </recommendedName>
</protein>
<dbReference type="SUPFAM" id="SSF50978">
    <property type="entry name" value="WD40 repeat-like"/>
    <property type="match status" value="1"/>
</dbReference>
<dbReference type="Proteomes" id="UP000046393">
    <property type="component" value="Unplaced"/>
</dbReference>
<dbReference type="Pfam" id="PF16300">
    <property type="entry name" value="WD40_4"/>
    <property type="match status" value="1"/>
</dbReference>
<dbReference type="InterPro" id="IPR015943">
    <property type="entry name" value="WD40/YVTN_repeat-like_dom_sf"/>
</dbReference>
<dbReference type="InterPro" id="IPR015048">
    <property type="entry name" value="DUF1899"/>
</dbReference>
<dbReference type="PROSITE" id="PS50294">
    <property type="entry name" value="WD_REPEATS_REGION"/>
    <property type="match status" value="2"/>
</dbReference>
<dbReference type="AlphaFoldDB" id="A0A0N5A9P4"/>
<proteinExistence type="inferred from homology"/>
<dbReference type="GO" id="GO:0051015">
    <property type="term" value="F:actin filament binding"/>
    <property type="evidence" value="ECO:0007669"/>
    <property type="project" value="TreeGrafter"/>
</dbReference>
<dbReference type="PANTHER" id="PTHR10856">
    <property type="entry name" value="CORONIN"/>
    <property type="match status" value="1"/>
</dbReference>
<keyword evidence="2 4" id="KW-0677">Repeat</keyword>
<evidence type="ECO:0000259" key="6">
    <source>
        <dbReference type="Pfam" id="PF08953"/>
    </source>
</evidence>
<evidence type="ECO:0000256" key="3">
    <source>
        <dbReference type="PROSITE-ProRule" id="PRU00221"/>
    </source>
</evidence>
<evidence type="ECO:0000256" key="5">
    <source>
        <dbReference type="SAM" id="MobiDB-lite"/>
    </source>
</evidence>
<reference evidence="8" key="1">
    <citation type="submission" date="2017-02" db="UniProtKB">
        <authorList>
            <consortium name="WormBaseParasite"/>
        </authorList>
    </citation>
    <scope>IDENTIFICATION</scope>
</reference>
<keyword evidence="1 3" id="KW-0853">WD repeat</keyword>
<organism evidence="7 8">
    <name type="scientific">Syphacia muris</name>
    <dbReference type="NCBI Taxonomy" id="451379"/>
    <lineage>
        <taxon>Eukaryota</taxon>
        <taxon>Metazoa</taxon>
        <taxon>Ecdysozoa</taxon>
        <taxon>Nematoda</taxon>
        <taxon>Chromadorea</taxon>
        <taxon>Rhabditida</taxon>
        <taxon>Spirurina</taxon>
        <taxon>Oxyuridomorpha</taxon>
        <taxon>Oxyuroidea</taxon>
        <taxon>Oxyuridae</taxon>
        <taxon>Syphacia</taxon>
    </lineage>
</organism>
<dbReference type="Pfam" id="PF00400">
    <property type="entry name" value="WD40"/>
    <property type="match status" value="2"/>
</dbReference>
<comment type="similarity">
    <text evidence="4">Belongs to the WD repeat coronin family.</text>
</comment>
<feature type="region of interest" description="Disordered" evidence="5">
    <location>
        <begin position="490"/>
        <end position="524"/>
    </location>
</feature>
<dbReference type="WBParaSite" id="SMUV_0000082801-mRNA-1">
    <property type="protein sequence ID" value="SMUV_0000082801-mRNA-1"/>
    <property type="gene ID" value="SMUV_0000082801"/>
</dbReference>
<dbReference type="SMART" id="SM00320">
    <property type="entry name" value="WD40"/>
    <property type="match status" value="2"/>
</dbReference>
<evidence type="ECO:0000256" key="4">
    <source>
        <dbReference type="RuleBase" id="RU280818"/>
    </source>
</evidence>
<evidence type="ECO:0000256" key="2">
    <source>
        <dbReference type="ARBA" id="ARBA00022737"/>
    </source>
</evidence>
<evidence type="ECO:0000256" key="1">
    <source>
        <dbReference type="ARBA" id="ARBA00022574"/>
    </source>
</evidence>
<dbReference type="PANTHER" id="PTHR10856:SF44">
    <property type="entry name" value="CORONIN"/>
    <property type="match status" value="1"/>
</dbReference>
<evidence type="ECO:0000313" key="7">
    <source>
        <dbReference type="Proteomes" id="UP000046393"/>
    </source>
</evidence>
<feature type="domain" description="DUF1899" evidence="6">
    <location>
        <begin position="2"/>
        <end position="59"/>
    </location>
</feature>
<name>A0A0N5A9P4_9BILA</name>
<dbReference type="Pfam" id="PF08953">
    <property type="entry name" value="DUF1899"/>
    <property type="match status" value="1"/>
</dbReference>
<dbReference type="PROSITE" id="PS00678">
    <property type="entry name" value="WD_REPEATS_1"/>
    <property type="match status" value="1"/>
</dbReference>
<dbReference type="InterPro" id="IPR015505">
    <property type="entry name" value="Coronin"/>
</dbReference>
<feature type="repeat" description="WD" evidence="3">
    <location>
        <begin position="113"/>
        <end position="155"/>
    </location>
</feature>
<dbReference type="STRING" id="451379.A0A0N5A9P4"/>
<accession>A0A0N5A9P4</accession>
<dbReference type="InterPro" id="IPR001680">
    <property type="entry name" value="WD40_rpt"/>
</dbReference>